<sequence>MIQMADGRSLLTGLFVGGLIGGAAVLLSAPSSGKELRGKIKENCNSIEDTIKRLKKDGMALKDQLVQTAKESAEVIKDVGGELQTSIKRWQEEIKPHQQDLQKEIADIEEKIRQLEKTLQN</sequence>
<evidence type="ECO:0000313" key="1">
    <source>
        <dbReference type="EMBL" id="QOY25706.1"/>
    </source>
</evidence>
<dbReference type="Proteomes" id="UP000587477">
    <property type="component" value="Chromosome"/>
</dbReference>
<dbReference type="AlphaFoldDB" id="A0A7W4LTS8"/>
<dbReference type="SUPFAM" id="SSF47162">
    <property type="entry name" value="Apolipoprotein"/>
    <property type="match status" value="1"/>
</dbReference>
<gene>
    <name evidence="1" type="ORF">BACVE_000635</name>
</gene>
<organism evidence="1 2">
    <name type="scientific">Bacillus velezensis</name>
    <dbReference type="NCBI Taxonomy" id="492670"/>
    <lineage>
        <taxon>Bacteria</taxon>
        <taxon>Bacillati</taxon>
        <taxon>Bacillota</taxon>
        <taxon>Bacilli</taxon>
        <taxon>Bacillales</taxon>
        <taxon>Bacillaceae</taxon>
        <taxon>Bacillus</taxon>
        <taxon>Bacillus amyloliquefaciens group</taxon>
    </lineage>
</organism>
<reference evidence="2" key="1">
    <citation type="submission" date="2020-10" db="EMBL/GenBank/DDBJ databases">
        <title>Complete genome sequence of Bacillus velezensis NST6.</title>
        <authorList>
            <person name="Choi J."/>
        </authorList>
    </citation>
    <scope>NUCLEOTIDE SEQUENCE [LARGE SCALE GENOMIC DNA]</scope>
    <source>
        <strain evidence="2">NST6</strain>
    </source>
</reference>
<accession>A0A7W4LTS8</accession>
<evidence type="ECO:0000313" key="2">
    <source>
        <dbReference type="Proteomes" id="UP000587477"/>
    </source>
</evidence>
<evidence type="ECO:0008006" key="3">
    <source>
        <dbReference type="Google" id="ProtNLM"/>
    </source>
</evidence>
<proteinExistence type="predicted"/>
<name>A0A7W4LTS8_BACVE</name>
<dbReference type="EMBL" id="CP063687">
    <property type="protein sequence ID" value="QOY25706.1"/>
    <property type="molecule type" value="Genomic_DNA"/>
</dbReference>
<protein>
    <recommendedName>
        <fullName evidence="3">YtxH domain-containing protein</fullName>
    </recommendedName>
</protein>
<dbReference type="InterPro" id="IPR024623">
    <property type="entry name" value="YtxH"/>
</dbReference>
<dbReference type="InterPro" id="IPR052928">
    <property type="entry name" value="Desiccation-related_membrane"/>
</dbReference>
<dbReference type="PANTHER" id="PTHR35792:SF3">
    <property type="entry name" value="IG HYPOTHETICAL 17707"/>
    <property type="match status" value="1"/>
</dbReference>
<dbReference type="Pfam" id="PF12732">
    <property type="entry name" value="YtxH"/>
    <property type="match status" value="1"/>
</dbReference>
<dbReference type="PANTHER" id="PTHR35792">
    <property type="entry name" value="GENERAL STRESS PROTEIN"/>
    <property type="match status" value="1"/>
</dbReference>